<reference evidence="2" key="1">
    <citation type="submission" date="2016-04" db="EMBL/GenBank/DDBJ databases">
        <authorList>
            <person name="Nguyen H.D."/>
            <person name="Kesanakurti P."/>
            <person name="Cullis J."/>
            <person name="Levesque C.A."/>
            <person name="Hambleton S."/>
        </authorList>
    </citation>
    <scope>NUCLEOTIDE SEQUENCE</scope>
    <source>
        <strain evidence="2">DAOMC 238032</strain>
    </source>
</reference>
<evidence type="ECO:0000256" key="1">
    <source>
        <dbReference type="SAM" id="MobiDB-lite"/>
    </source>
</evidence>
<evidence type="ECO:0000313" key="3">
    <source>
        <dbReference type="Proteomes" id="UP000077671"/>
    </source>
</evidence>
<comment type="caution">
    <text evidence="2">The sequence shown here is derived from an EMBL/GenBank/DDBJ whole genome shotgun (WGS) entry which is preliminary data.</text>
</comment>
<sequence length="196" mass="21992">MQLSAFVNFTLLLGEDVKHSSYHQHQRHPPFAFWCSSSDPTSSRVAYIQAGMLFATFSKDFYLAQVHSPRHFKDPARLFGQWYLEMFTRTPCAQPMTILALIIGYRPAEKSRAASTSSVDRNSSLFGVSDSRPVHSPLGGSFSVATAARDQRRSQHAERRPYCFFPSRLASAADAFRPFSTDPPARDEPETPSTQP</sequence>
<name>A0A8T8SJV1_9BASI</name>
<feature type="region of interest" description="Disordered" evidence="1">
    <location>
        <begin position="176"/>
        <end position="196"/>
    </location>
</feature>
<reference evidence="2" key="2">
    <citation type="journal article" date="2019" name="IMA Fungus">
        <title>Genome sequencing and comparison of five Tilletia species to identify candidate genes for the detection of regulated species infecting wheat.</title>
        <authorList>
            <person name="Nguyen H.D.T."/>
            <person name="Sultana T."/>
            <person name="Kesanakurti P."/>
            <person name="Hambleton S."/>
        </authorList>
    </citation>
    <scope>NUCLEOTIDE SEQUENCE</scope>
    <source>
        <strain evidence="2">DAOMC 238032</strain>
    </source>
</reference>
<protein>
    <submittedName>
        <fullName evidence="2">Uncharacterized protein</fullName>
    </submittedName>
</protein>
<evidence type="ECO:0000313" key="2">
    <source>
        <dbReference type="EMBL" id="KAE8241389.1"/>
    </source>
</evidence>
<organism evidence="2 3">
    <name type="scientific">Tilletia caries</name>
    <name type="common">wheat bunt fungus</name>
    <dbReference type="NCBI Taxonomy" id="13290"/>
    <lineage>
        <taxon>Eukaryota</taxon>
        <taxon>Fungi</taxon>
        <taxon>Dikarya</taxon>
        <taxon>Basidiomycota</taxon>
        <taxon>Ustilaginomycotina</taxon>
        <taxon>Exobasidiomycetes</taxon>
        <taxon>Tilletiales</taxon>
        <taxon>Tilletiaceae</taxon>
        <taxon>Tilletia</taxon>
    </lineage>
</organism>
<dbReference type="AlphaFoldDB" id="A0A8T8SJV1"/>
<accession>A0A8T8SJV1</accession>
<proteinExistence type="predicted"/>
<gene>
    <name evidence="2" type="ORF">A4X03_0g8158</name>
</gene>
<dbReference type="EMBL" id="LWDD02002294">
    <property type="protein sequence ID" value="KAE8241389.1"/>
    <property type="molecule type" value="Genomic_DNA"/>
</dbReference>
<dbReference type="Proteomes" id="UP000077671">
    <property type="component" value="Unassembled WGS sequence"/>
</dbReference>